<dbReference type="SMART" id="SM00567">
    <property type="entry name" value="EZ_HEAT"/>
    <property type="match status" value="3"/>
</dbReference>
<accession>A0A1M6USY1</accession>
<dbReference type="InterPro" id="IPR004155">
    <property type="entry name" value="PBS_lyase_HEAT"/>
</dbReference>
<keyword evidence="3" id="KW-1185">Reference proteome</keyword>
<dbReference type="RefSeq" id="WP_072715668.1">
    <property type="nucleotide sequence ID" value="NZ_FRAU01000005.1"/>
</dbReference>
<dbReference type="Pfam" id="PF13646">
    <property type="entry name" value="HEAT_2"/>
    <property type="match status" value="1"/>
</dbReference>
<evidence type="ECO:0000313" key="2">
    <source>
        <dbReference type="EMBL" id="SHK72309.1"/>
    </source>
</evidence>
<dbReference type="PANTHER" id="PTHR12697">
    <property type="entry name" value="PBS LYASE HEAT-LIKE PROTEIN"/>
    <property type="match status" value="1"/>
</dbReference>
<dbReference type="Proteomes" id="UP000185812">
    <property type="component" value="Unassembled WGS sequence"/>
</dbReference>
<dbReference type="InterPro" id="IPR011989">
    <property type="entry name" value="ARM-like"/>
</dbReference>
<reference evidence="3" key="1">
    <citation type="submission" date="2016-11" db="EMBL/GenBank/DDBJ databases">
        <authorList>
            <person name="Varghese N."/>
            <person name="Submissions S."/>
        </authorList>
    </citation>
    <scope>NUCLEOTIDE SEQUENCE [LARGE SCALE GENOMIC DNA]</scope>
    <source>
        <strain evidence="3">DSM 22212</strain>
    </source>
</reference>
<organism evidence="2 3">
    <name type="scientific">Rhodothermus profundi</name>
    <dbReference type="NCBI Taxonomy" id="633813"/>
    <lineage>
        <taxon>Bacteria</taxon>
        <taxon>Pseudomonadati</taxon>
        <taxon>Rhodothermota</taxon>
        <taxon>Rhodothermia</taxon>
        <taxon>Rhodothermales</taxon>
        <taxon>Rhodothermaceae</taxon>
        <taxon>Rhodothermus</taxon>
    </lineage>
</organism>
<dbReference type="Gene3D" id="1.25.10.10">
    <property type="entry name" value="Leucine-rich Repeat Variant"/>
    <property type="match status" value="2"/>
</dbReference>
<dbReference type="GO" id="GO:0016491">
    <property type="term" value="F:oxidoreductase activity"/>
    <property type="evidence" value="ECO:0007669"/>
    <property type="project" value="TreeGrafter"/>
</dbReference>
<protein>
    <submittedName>
        <fullName evidence="2">HEAT repeat-containing protein</fullName>
    </submittedName>
</protein>
<keyword evidence="1" id="KW-0472">Membrane</keyword>
<dbReference type="InterPro" id="IPR016024">
    <property type="entry name" value="ARM-type_fold"/>
</dbReference>
<dbReference type="PANTHER" id="PTHR12697:SF5">
    <property type="entry name" value="DEOXYHYPUSINE HYDROXYLASE"/>
    <property type="match status" value="1"/>
</dbReference>
<dbReference type="EMBL" id="FRAU01000005">
    <property type="protein sequence ID" value="SHK72309.1"/>
    <property type="molecule type" value="Genomic_DNA"/>
</dbReference>
<feature type="transmembrane region" description="Helical" evidence="1">
    <location>
        <begin position="20"/>
        <end position="45"/>
    </location>
</feature>
<evidence type="ECO:0000256" key="1">
    <source>
        <dbReference type="SAM" id="Phobius"/>
    </source>
</evidence>
<sequence length="367" mass="41090">MKWFDPTRFFSLSYDALLFRLVIDLLIVLSGLASGLVVLAILLRIRNDRLQQTRKQLEAMWRPLLMKVLMGECPPAELQQRIAPAHRFFFLEFVYRYARRVQGQDFQTLCLLARPFLPYIRDELKKAAPEERARRLQILGLLGFEDYQEDLIAALDDPSPLVAIVAFRQLARGDRPEFAPLLVAKLDRVRHFSHEMLASLLASMGGCVLPPLREILRDPSQPAWRRAIAANVLARLNDATAGPLAAQALQTPELPGALLVALLRLLGTVGTPEMLPVLRVYLTHPEEEVRAEAVRALGQIGGSQAVPLLVKALDDPSPWVAFFAAAGLRRAGQNTLLRQIANSKHPRHDLVRQVLAEERLPSDTVSP</sequence>
<proteinExistence type="predicted"/>
<dbReference type="OrthoDB" id="152637at2"/>
<name>A0A1M6USY1_9BACT</name>
<dbReference type="AlphaFoldDB" id="A0A1M6USY1"/>
<keyword evidence="1" id="KW-0812">Transmembrane</keyword>
<evidence type="ECO:0000313" key="3">
    <source>
        <dbReference type="Proteomes" id="UP000185812"/>
    </source>
</evidence>
<gene>
    <name evidence="2" type="ORF">SAMN04488087_1848</name>
</gene>
<dbReference type="STRING" id="633813.SAMN04488087_1848"/>
<dbReference type="SUPFAM" id="SSF48371">
    <property type="entry name" value="ARM repeat"/>
    <property type="match status" value="1"/>
</dbReference>
<keyword evidence="1" id="KW-1133">Transmembrane helix</keyword>